<keyword evidence="9" id="KW-1185">Reference proteome</keyword>
<feature type="transmembrane region" description="Helical" evidence="6">
    <location>
        <begin position="172"/>
        <end position="190"/>
    </location>
</feature>
<organism evidence="8 9">
    <name type="scientific">Pseudozyma hubeiensis (strain SY62)</name>
    <name type="common">Yeast</name>
    <dbReference type="NCBI Taxonomy" id="1305764"/>
    <lineage>
        <taxon>Eukaryota</taxon>
        <taxon>Fungi</taxon>
        <taxon>Dikarya</taxon>
        <taxon>Basidiomycota</taxon>
        <taxon>Ustilaginomycotina</taxon>
        <taxon>Ustilaginomycetes</taxon>
        <taxon>Ustilaginales</taxon>
        <taxon>Ustilaginaceae</taxon>
        <taxon>Pseudozyma</taxon>
    </lineage>
</organism>
<dbReference type="InterPro" id="IPR036259">
    <property type="entry name" value="MFS_trans_sf"/>
</dbReference>
<keyword evidence="2 6" id="KW-0812">Transmembrane</keyword>
<feature type="transmembrane region" description="Helical" evidence="6">
    <location>
        <begin position="262"/>
        <end position="281"/>
    </location>
</feature>
<feature type="transmembrane region" description="Helical" evidence="6">
    <location>
        <begin position="240"/>
        <end position="256"/>
    </location>
</feature>
<protein>
    <recommendedName>
        <fullName evidence="7">Major facilitator superfamily (MFS) profile domain-containing protein</fullName>
    </recommendedName>
</protein>
<dbReference type="eggNOG" id="ENOG502QPK1">
    <property type="taxonomic scope" value="Eukaryota"/>
</dbReference>
<dbReference type="GO" id="GO:0046943">
    <property type="term" value="F:carboxylic acid transmembrane transporter activity"/>
    <property type="evidence" value="ECO:0007669"/>
    <property type="project" value="TreeGrafter"/>
</dbReference>
<evidence type="ECO:0000313" key="9">
    <source>
        <dbReference type="Proteomes" id="UP000014071"/>
    </source>
</evidence>
<dbReference type="InterPro" id="IPR020846">
    <property type="entry name" value="MFS_dom"/>
</dbReference>
<feature type="region of interest" description="Disordered" evidence="5">
    <location>
        <begin position="1"/>
        <end position="27"/>
    </location>
</feature>
<dbReference type="STRING" id="1305764.R9P5L1"/>
<evidence type="ECO:0000256" key="2">
    <source>
        <dbReference type="ARBA" id="ARBA00022692"/>
    </source>
</evidence>
<evidence type="ECO:0000256" key="3">
    <source>
        <dbReference type="ARBA" id="ARBA00022989"/>
    </source>
</evidence>
<dbReference type="GO" id="GO:0005886">
    <property type="term" value="C:plasma membrane"/>
    <property type="evidence" value="ECO:0007669"/>
    <property type="project" value="TreeGrafter"/>
</dbReference>
<gene>
    <name evidence="8" type="ORF">PHSY_000930</name>
</gene>
<dbReference type="CDD" id="cd17316">
    <property type="entry name" value="MFS_SV2_like"/>
    <property type="match status" value="1"/>
</dbReference>
<dbReference type="AlphaFoldDB" id="R9P5L1"/>
<evidence type="ECO:0000256" key="6">
    <source>
        <dbReference type="SAM" id="Phobius"/>
    </source>
</evidence>
<dbReference type="PROSITE" id="PS50850">
    <property type="entry name" value="MFS"/>
    <property type="match status" value="1"/>
</dbReference>
<keyword evidence="3 6" id="KW-1133">Transmembrane helix</keyword>
<dbReference type="Gene3D" id="1.20.1250.20">
    <property type="entry name" value="MFS general substrate transporter like domains"/>
    <property type="match status" value="2"/>
</dbReference>
<feature type="transmembrane region" description="Helical" evidence="6">
    <location>
        <begin position="383"/>
        <end position="400"/>
    </location>
</feature>
<evidence type="ECO:0000313" key="8">
    <source>
        <dbReference type="EMBL" id="GAC93365.1"/>
    </source>
</evidence>
<dbReference type="PANTHER" id="PTHR23508">
    <property type="entry name" value="CARBOXYLIC ACID TRANSPORTER PROTEIN HOMOLOG"/>
    <property type="match status" value="1"/>
</dbReference>
<evidence type="ECO:0000256" key="1">
    <source>
        <dbReference type="ARBA" id="ARBA00004141"/>
    </source>
</evidence>
<name>R9P5L1_PSEHS</name>
<dbReference type="PANTHER" id="PTHR23508:SF9">
    <property type="entry name" value="CARBOXYLIC ACID TRANSPORT PROTEIN (AFU_ORTHOLOGUE AFUA_2G09450)"/>
    <property type="match status" value="1"/>
</dbReference>
<accession>R9P5L1</accession>
<dbReference type="HOGENOM" id="CLU_001265_46_1_1"/>
<keyword evidence="4 6" id="KW-0472">Membrane</keyword>
<comment type="subcellular location">
    <subcellularLocation>
        <location evidence="1">Membrane</location>
        <topology evidence="1">Multi-pass membrane protein</topology>
    </subcellularLocation>
</comment>
<dbReference type="OrthoDB" id="5296287at2759"/>
<proteinExistence type="predicted"/>
<dbReference type="SUPFAM" id="SSF103473">
    <property type="entry name" value="MFS general substrate transporter"/>
    <property type="match status" value="1"/>
</dbReference>
<reference evidence="9" key="1">
    <citation type="journal article" date="2013" name="Genome Announc.">
        <title>Draft genome sequence of the basidiomycetous yeast-like fungus Pseudozyma hubeiensis SY62, which produces an abundant amount of the biosurfactant mannosylerythritol lipids.</title>
        <authorList>
            <person name="Konishi M."/>
            <person name="Hatada Y."/>
            <person name="Horiuchi J."/>
        </authorList>
    </citation>
    <scope>NUCLEOTIDE SEQUENCE [LARGE SCALE GENOMIC DNA]</scope>
    <source>
        <strain evidence="9">SY62</strain>
    </source>
</reference>
<dbReference type="Proteomes" id="UP000014071">
    <property type="component" value="Unassembled WGS sequence"/>
</dbReference>
<feature type="transmembrane region" description="Helical" evidence="6">
    <location>
        <begin position="202"/>
        <end position="220"/>
    </location>
</feature>
<dbReference type="InterPro" id="IPR011701">
    <property type="entry name" value="MFS"/>
</dbReference>
<sequence length="550" mass="60145">MQRSVRQQWRCEPADLSANESGSPLEAPYGPTSFTYPPFTPPDIDMTDAKKGVLAQGAQNFKDLFHWKVRSTIVDENGEEQVVWEKPSLPPNPLRLITMLGFTGWCAYLIGFSAWTADAFDFHALSIQTTKLAKHFGVSKTKVTEAITLTLLLRSVGAAIFGMFSDYFGRKYPLVINMWCLGALQVASIYCTTFNQFLAVRALFGLFMGGVYGAASSMALENIHADARGLMSGIFQQGYSFGYVLAACVNLGVGGATSTWPIMFWVGAAFSFLVGFLRLAWPESKQFIEARQSSKGSGTKNFRKSFGAMLKKEWKTCVFAIILMSWFNWFSHSSQDSYTTFMLSGKKLNNTAASRASILMKTGACVGGTIWGYMSQWIGRRRAMIIACLICCCLIPAWILPSTESGLEAGGFMLQAMVQGAWGVVPIYLSEISPPAFRAIFVGLTYQLGNAISSPSTQLINYLSENNFTTFKGRRVEAYGPVMGIATAIIAIGLALTASVGPEKKGARFENAAAATAEAQPELPVYQKEFDTNSETKSIDLTQTQTALSK</sequence>
<feature type="transmembrane region" description="Helical" evidence="6">
    <location>
        <begin position="478"/>
        <end position="498"/>
    </location>
</feature>
<feature type="domain" description="Major facilitator superfamily (MFS) profile" evidence="7">
    <location>
        <begin position="107"/>
        <end position="505"/>
    </location>
</feature>
<evidence type="ECO:0000259" key="7">
    <source>
        <dbReference type="PROSITE" id="PS50850"/>
    </source>
</evidence>
<feature type="transmembrane region" description="Helical" evidence="6">
    <location>
        <begin position="96"/>
        <end position="115"/>
    </location>
</feature>
<dbReference type="Pfam" id="PF07690">
    <property type="entry name" value="MFS_1"/>
    <property type="match status" value="1"/>
</dbReference>
<dbReference type="RefSeq" id="XP_012186952.1">
    <property type="nucleotide sequence ID" value="XM_012331562.1"/>
</dbReference>
<feature type="transmembrane region" description="Helical" evidence="6">
    <location>
        <begin position="146"/>
        <end position="165"/>
    </location>
</feature>
<evidence type="ECO:0000256" key="4">
    <source>
        <dbReference type="ARBA" id="ARBA00023136"/>
    </source>
</evidence>
<dbReference type="EMBL" id="DF238775">
    <property type="protein sequence ID" value="GAC93365.1"/>
    <property type="molecule type" value="Genomic_DNA"/>
</dbReference>
<evidence type="ECO:0000256" key="5">
    <source>
        <dbReference type="SAM" id="MobiDB-lite"/>
    </source>
</evidence>
<dbReference type="GeneID" id="24106231"/>